<evidence type="ECO:0000256" key="2">
    <source>
        <dbReference type="ARBA" id="ARBA00022723"/>
    </source>
</evidence>
<comment type="cofactor">
    <cofactor evidence="1">
        <name>Zn(2+)</name>
        <dbReference type="ChEBI" id="CHEBI:29105"/>
    </cofactor>
</comment>
<reference evidence="8 9" key="1">
    <citation type="submission" date="2016-10" db="EMBL/GenBank/DDBJ databases">
        <authorList>
            <person name="de Groot N.N."/>
        </authorList>
    </citation>
    <scope>NUCLEOTIDE SEQUENCE [LARGE SCALE GENOMIC DNA]</scope>
    <source>
        <strain evidence="8 9">Z108</strain>
    </source>
</reference>
<protein>
    <submittedName>
        <fullName evidence="8">Peptidase T-like protein</fullName>
    </submittedName>
</protein>
<keyword evidence="2 6" id="KW-0479">Metal-binding</keyword>
<dbReference type="AlphaFoldDB" id="A0A1I3DEB8"/>
<evidence type="ECO:0000256" key="5">
    <source>
        <dbReference type="PIRNR" id="PIRNR001123"/>
    </source>
</evidence>
<feature type="binding site" evidence="6">
    <location>
        <position position="351"/>
    </location>
    <ligand>
        <name>Zn(2+)</name>
        <dbReference type="ChEBI" id="CHEBI:29105"/>
        <label>2</label>
    </ligand>
</feature>
<sequence>MSDIINEARVLDEFLELVQVRCSTRNEREIGDILTKRLTELGGIVHEDNAGEKLGGNCGNLVADFPASDAAHNDLPTIMLTAHMDCVEPCGGVHPIRENGIIRSDGTTILGGDDKAGVTAILETLRQLREQNLPHGPLQIVFTIAEENGVHGSQNLDTSLLHADFGYTLDTHNHPGCMTFMAPGKNQLHIHIQGKAAHAGVAPESGNNAIIAAGKLLADAPQGRIDEETTCNVGKIVGGSATNVVADTCDIYYESRSRNKEKLAKITQDIIDHFTAGAAATGCEITAEVSPDYGPYELTKDCTAIKLASQAAAKLGFPVKLEESGGGSDANHFNTYGIPTVVLAVGMENCHTKEEYIEEKDLYDAARWALQIVLDGAKQK</sequence>
<dbReference type="InterPro" id="IPR010162">
    <property type="entry name" value="PepT-like"/>
</dbReference>
<dbReference type="InterPro" id="IPR011650">
    <property type="entry name" value="Peptidase_M20_dimer"/>
</dbReference>
<keyword evidence="4" id="KW-0862">Zinc</keyword>
<dbReference type="InterPro" id="IPR036264">
    <property type="entry name" value="Bact_exopeptidase_dim_dom"/>
</dbReference>
<gene>
    <name evidence="8" type="ORF">SAMN04487861_10645</name>
</gene>
<evidence type="ECO:0000256" key="6">
    <source>
        <dbReference type="PIRSR" id="PIRSR001123-2"/>
    </source>
</evidence>
<dbReference type="SUPFAM" id="SSF55031">
    <property type="entry name" value="Bacterial exopeptidase dimerisation domain"/>
    <property type="match status" value="1"/>
</dbReference>
<feature type="domain" description="Peptidase M20 dimerisation" evidence="7">
    <location>
        <begin position="186"/>
        <end position="277"/>
    </location>
</feature>
<dbReference type="Gene3D" id="3.40.630.10">
    <property type="entry name" value="Zn peptidases"/>
    <property type="match status" value="1"/>
</dbReference>
<dbReference type="PIRSF" id="PIRSF001123">
    <property type="entry name" value="PepA_GA"/>
    <property type="match status" value="1"/>
</dbReference>
<dbReference type="NCBIfam" id="TIGR01883">
    <property type="entry name" value="PepT-like"/>
    <property type="match status" value="1"/>
</dbReference>
<dbReference type="SUPFAM" id="SSF53187">
    <property type="entry name" value="Zn-dependent exopeptidases"/>
    <property type="match status" value="1"/>
</dbReference>
<name>A0A1I3DEB8_SELRU</name>
<dbReference type="PANTHER" id="PTHR42994">
    <property type="entry name" value="PEPTIDASE T"/>
    <property type="match status" value="1"/>
</dbReference>
<dbReference type="InterPro" id="IPR002933">
    <property type="entry name" value="Peptidase_M20"/>
</dbReference>
<evidence type="ECO:0000256" key="1">
    <source>
        <dbReference type="ARBA" id="ARBA00001947"/>
    </source>
</evidence>
<dbReference type="GO" id="GO:0004177">
    <property type="term" value="F:aminopeptidase activity"/>
    <property type="evidence" value="ECO:0007669"/>
    <property type="project" value="UniProtKB-UniRule"/>
</dbReference>
<organism evidence="8 9">
    <name type="scientific">Selenomonas ruminantium</name>
    <dbReference type="NCBI Taxonomy" id="971"/>
    <lineage>
        <taxon>Bacteria</taxon>
        <taxon>Bacillati</taxon>
        <taxon>Bacillota</taxon>
        <taxon>Negativicutes</taxon>
        <taxon>Selenomonadales</taxon>
        <taxon>Selenomonadaceae</taxon>
        <taxon>Selenomonas</taxon>
    </lineage>
</organism>
<dbReference type="InterPro" id="IPR008007">
    <property type="entry name" value="Peptidase_M42"/>
</dbReference>
<evidence type="ECO:0000256" key="4">
    <source>
        <dbReference type="ARBA" id="ARBA00022833"/>
    </source>
</evidence>
<evidence type="ECO:0000313" key="8">
    <source>
        <dbReference type="EMBL" id="SFH85057.1"/>
    </source>
</evidence>
<proteinExistence type="inferred from homology"/>
<evidence type="ECO:0000259" key="7">
    <source>
        <dbReference type="Pfam" id="PF07687"/>
    </source>
</evidence>
<dbReference type="Proteomes" id="UP000183639">
    <property type="component" value="Unassembled WGS sequence"/>
</dbReference>
<evidence type="ECO:0000256" key="3">
    <source>
        <dbReference type="ARBA" id="ARBA00022801"/>
    </source>
</evidence>
<comment type="cofactor">
    <cofactor evidence="6">
        <name>a divalent metal cation</name>
        <dbReference type="ChEBI" id="CHEBI:60240"/>
    </cofactor>
    <text evidence="6">Binds 2 divalent metal cations per subunit.</text>
</comment>
<dbReference type="GO" id="GO:0046872">
    <property type="term" value="F:metal ion binding"/>
    <property type="evidence" value="ECO:0007669"/>
    <property type="project" value="UniProtKB-UniRule"/>
</dbReference>
<dbReference type="Pfam" id="PF07687">
    <property type="entry name" value="M20_dimer"/>
    <property type="match status" value="1"/>
</dbReference>
<dbReference type="Pfam" id="PF01546">
    <property type="entry name" value="Peptidase_M20"/>
    <property type="match status" value="1"/>
</dbReference>
<dbReference type="EMBL" id="FOQK01000006">
    <property type="protein sequence ID" value="SFH85057.1"/>
    <property type="molecule type" value="Genomic_DNA"/>
</dbReference>
<keyword evidence="3" id="KW-0378">Hydrolase</keyword>
<dbReference type="Gene3D" id="3.30.70.360">
    <property type="match status" value="1"/>
</dbReference>
<accession>A0A1I3DEB8</accession>
<dbReference type="PANTHER" id="PTHR42994:SF2">
    <property type="entry name" value="PEPTIDASE"/>
    <property type="match status" value="1"/>
</dbReference>
<evidence type="ECO:0000313" key="9">
    <source>
        <dbReference type="Proteomes" id="UP000183639"/>
    </source>
</evidence>
<comment type="similarity">
    <text evidence="5">Belongs to the peptidase M42 family.</text>
</comment>